<dbReference type="InterPro" id="IPR036427">
    <property type="entry name" value="Bromodomain-like_sf"/>
</dbReference>
<gene>
    <name evidence="12" type="ORF">R3P38DRAFT_3171662</name>
</gene>
<dbReference type="PROSITE" id="PS51038">
    <property type="entry name" value="BAH"/>
    <property type="match status" value="1"/>
</dbReference>
<sequence length="738" mass="81681">MGVNSMQKKVIEEVLDALRSATGSPRKRHLAGMFLELVDKDAWPEYYEVIPEPRCLNGVQISLEKNRYKDPLDAYTDISLVFLNALYYNEPDSQIAKDAQTLKDLLESEWQSKPLPIPRGSPPPTSAQKVYEPKKDRGKNKPSSSTAVKSTPSAPTPTQVVNAPLPSTSTFVAANPTPSLPAIPEPPEQEASSESEPESEDESEDEVYDPPPGAPTDMQIVKQLERGLPRYTMLFDAEDGWMEDVPHERHLEIMQAIKAYRDAANVKLSTALEPGIPVEKIAFQFRLLESRSRSNTFYAASRAFDADVARIFENGRRYHLNRFNSITGVGGDEWLRIVSLQRIANTLTSTNAPPLPLTQPLVLPAPPATPGTHPLESVAHKGFELRPQHYVHVISGPDPESETTGFGRPGHPVVGRITACWRNDAGETGITMRWYIRADEISHLMPRSRSIIEGEVVQTDKLTHHLSVDIIERVACQHTSMAGRGRPRTPAWYPCWPLYVCSYRYDAARGKVRRIPRAEWYSAKGGGSNTPMEALDLFERPVRLIAQPKKQTVIVDRSVVSAGGVAVTSMEKLGPETSMIALSIPRSLTDSSVAARHFERDPTTGEMLWFPGPPMHMARPPPPRHRLEYLNFLANKYKPELAPVKPEFSSGSPKPATINGNGVAEDDPMGSDDARGQSVEAVAALPAPQQVEKDIDMADSEPPSKRLKLEDSHKYVTASELIQEAFTALARSNAIEVE</sequence>
<reference evidence="12 13" key="1">
    <citation type="journal article" date="2024" name="J Genomics">
        <title>Draft genome sequencing and assembly of Favolaschia claudopus CIRM-BRFM 2984 isolated from oak limbs.</title>
        <authorList>
            <person name="Navarro D."/>
            <person name="Drula E."/>
            <person name="Chaduli D."/>
            <person name="Cazenave R."/>
            <person name="Ahrendt S."/>
            <person name="Wang J."/>
            <person name="Lipzen A."/>
            <person name="Daum C."/>
            <person name="Barry K."/>
            <person name="Grigoriev I.V."/>
            <person name="Favel A."/>
            <person name="Rosso M.N."/>
            <person name="Martin F."/>
        </authorList>
    </citation>
    <scope>NUCLEOTIDE SEQUENCE [LARGE SCALE GENOMIC DNA]</scope>
    <source>
        <strain evidence="12 13">CIRM-BRFM 2984</strain>
    </source>
</reference>
<keyword evidence="7" id="KW-0539">Nucleus</keyword>
<evidence type="ECO:0000313" key="12">
    <source>
        <dbReference type="EMBL" id="KAK7054127.1"/>
    </source>
</evidence>
<keyword evidence="6" id="KW-0804">Transcription</keyword>
<evidence type="ECO:0000256" key="2">
    <source>
        <dbReference type="ARBA" id="ARBA00022737"/>
    </source>
</evidence>
<dbReference type="EMBL" id="JAWWNJ010000006">
    <property type="protein sequence ID" value="KAK7054127.1"/>
    <property type="molecule type" value="Genomic_DNA"/>
</dbReference>
<dbReference type="InterPro" id="IPR043151">
    <property type="entry name" value="BAH_sf"/>
</dbReference>
<dbReference type="InterPro" id="IPR001025">
    <property type="entry name" value="BAH_dom"/>
</dbReference>
<keyword evidence="5 8" id="KW-0103">Bromodomain</keyword>
<organism evidence="12 13">
    <name type="scientific">Favolaschia claudopus</name>
    <dbReference type="NCBI Taxonomy" id="2862362"/>
    <lineage>
        <taxon>Eukaryota</taxon>
        <taxon>Fungi</taxon>
        <taxon>Dikarya</taxon>
        <taxon>Basidiomycota</taxon>
        <taxon>Agaricomycotina</taxon>
        <taxon>Agaricomycetes</taxon>
        <taxon>Agaricomycetidae</taxon>
        <taxon>Agaricales</taxon>
        <taxon>Marasmiineae</taxon>
        <taxon>Mycenaceae</taxon>
        <taxon>Favolaschia</taxon>
    </lineage>
</organism>
<feature type="region of interest" description="Disordered" evidence="9">
    <location>
        <begin position="644"/>
        <end position="708"/>
    </location>
</feature>
<evidence type="ECO:0000256" key="6">
    <source>
        <dbReference type="ARBA" id="ARBA00023163"/>
    </source>
</evidence>
<dbReference type="Gene3D" id="2.30.30.490">
    <property type="match status" value="1"/>
</dbReference>
<proteinExistence type="predicted"/>
<evidence type="ECO:0000256" key="5">
    <source>
        <dbReference type="ARBA" id="ARBA00023117"/>
    </source>
</evidence>
<feature type="compositionally biased region" description="Basic and acidic residues" evidence="9">
    <location>
        <begin position="691"/>
        <end position="708"/>
    </location>
</feature>
<dbReference type="InterPro" id="IPR001487">
    <property type="entry name" value="Bromodomain"/>
</dbReference>
<dbReference type="GO" id="GO:0003682">
    <property type="term" value="F:chromatin binding"/>
    <property type="evidence" value="ECO:0007669"/>
    <property type="project" value="InterPro"/>
</dbReference>
<dbReference type="GO" id="GO:0006368">
    <property type="term" value="P:transcription elongation by RNA polymerase II"/>
    <property type="evidence" value="ECO:0007669"/>
    <property type="project" value="TreeGrafter"/>
</dbReference>
<dbReference type="Gene3D" id="1.20.920.10">
    <property type="entry name" value="Bromodomain-like"/>
    <property type="match status" value="1"/>
</dbReference>
<dbReference type="SMART" id="SM00297">
    <property type="entry name" value="BROMO"/>
    <property type="match status" value="1"/>
</dbReference>
<feature type="domain" description="Bromo" evidence="10">
    <location>
        <begin position="26"/>
        <end position="96"/>
    </location>
</feature>
<keyword evidence="2" id="KW-0677">Repeat</keyword>
<evidence type="ECO:0000256" key="4">
    <source>
        <dbReference type="ARBA" id="ARBA00023015"/>
    </source>
</evidence>
<evidence type="ECO:0000256" key="1">
    <source>
        <dbReference type="ARBA" id="ARBA00004123"/>
    </source>
</evidence>
<feature type="domain" description="BAH" evidence="11">
    <location>
        <begin position="383"/>
        <end position="516"/>
    </location>
</feature>
<comment type="subcellular location">
    <subcellularLocation>
        <location evidence="1">Nucleus</location>
    </subcellularLocation>
</comment>
<accession>A0AAW0DUG8</accession>
<keyword evidence="4" id="KW-0805">Transcription regulation</keyword>
<dbReference type="Proteomes" id="UP001362999">
    <property type="component" value="Unassembled WGS sequence"/>
</dbReference>
<dbReference type="Pfam" id="PF00439">
    <property type="entry name" value="Bromodomain"/>
    <property type="match status" value="1"/>
</dbReference>
<evidence type="ECO:0000256" key="9">
    <source>
        <dbReference type="SAM" id="MobiDB-lite"/>
    </source>
</evidence>
<evidence type="ECO:0000259" key="10">
    <source>
        <dbReference type="PROSITE" id="PS50014"/>
    </source>
</evidence>
<comment type="caution">
    <text evidence="12">The sequence shown here is derived from an EMBL/GenBank/DDBJ whole genome shotgun (WGS) entry which is preliminary data.</text>
</comment>
<feature type="compositionally biased region" description="Acidic residues" evidence="9">
    <location>
        <begin position="187"/>
        <end position="208"/>
    </location>
</feature>
<dbReference type="PANTHER" id="PTHR16062">
    <property type="entry name" value="SWI/SNF-RELATED"/>
    <property type="match status" value="1"/>
</dbReference>
<evidence type="ECO:0000256" key="7">
    <source>
        <dbReference type="ARBA" id="ARBA00023242"/>
    </source>
</evidence>
<dbReference type="PANTHER" id="PTHR16062:SF13">
    <property type="entry name" value="CHROMATIN STRUCTURE-REMODELING COMPLEX SUBUNIT RSC4"/>
    <property type="match status" value="1"/>
</dbReference>
<name>A0AAW0DUG8_9AGAR</name>
<dbReference type="InterPro" id="IPR037382">
    <property type="entry name" value="Rsc/polybromo"/>
</dbReference>
<keyword evidence="3" id="KW-0156">Chromatin regulator</keyword>
<dbReference type="GO" id="GO:0016586">
    <property type="term" value="C:RSC-type complex"/>
    <property type="evidence" value="ECO:0007669"/>
    <property type="project" value="InterPro"/>
</dbReference>
<dbReference type="GO" id="GO:0006338">
    <property type="term" value="P:chromatin remodeling"/>
    <property type="evidence" value="ECO:0007669"/>
    <property type="project" value="InterPro"/>
</dbReference>
<feature type="compositionally biased region" description="Polar residues" evidence="9">
    <location>
        <begin position="141"/>
        <end position="172"/>
    </location>
</feature>
<evidence type="ECO:0000256" key="8">
    <source>
        <dbReference type="PROSITE-ProRule" id="PRU00035"/>
    </source>
</evidence>
<dbReference type="PROSITE" id="PS50014">
    <property type="entry name" value="BROMODOMAIN_2"/>
    <property type="match status" value="1"/>
</dbReference>
<dbReference type="AlphaFoldDB" id="A0AAW0DUG8"/>
<keyword evidence="13" id="KW-1185">Reference proteome</keyword>
<feature type="region of interest" description="Disordered" evidence="9">
    <location>
        <begin position="112"/>
        <end position="217"/>
    </location>
</feature>
<protein>
    <submittedName>
        <fullName evidence="12">Uncharacterized protein</fullName>
    </submittedName>
</protein>
<feature type="compositionally biased region" description="Pro residues" evidence="9">
    <location>
        <begin position="115"/>
        <end position="125"/>
    </location>
</feature>
<dbReference type="SUPFAM" id="SSF47370">
    <property type="entry name" value="Bromodomain"/>
    <property type="match status" value="1"/>
</dbReference>
<evidence type="ECO:0000259" key="11">
    <source>
        <dbReference type="PROSITE" id="PS51038"/>
    </source>
</evidence>
<dbReference type="CDD" id="cd04369">
    <property type="entry name" value="Bromodomain"/>
    <property type="match status" value="1"/>
</dbReference>
<dbReference type="PRINTS" id="PR00503">
    <property type="entry name" value="BROMODOMAIN"/>
</dbReference>
<evidence type="ECO:0000256" key="3">
    <source>
        <dbReference type="ARBA" id="ARBA00022853"/>
    </source>
</evidence>
<evidence type="ECO:0000313" key="13">
    <source>
        <dbReference type="Proteomes" id="UP001362999"/>
    </source>
</evidence>